<feature type="transmembrane region" description="Helical" evidence="1">
    <location>
        <begin position="38"/>
        <end position="58"/>
    </location>
</feature>
<dbReference type="AlphaFoldDB" id="A0A081LBL0"/>
<gene>
    <name evidence="2" type="ORF">BA70_18835</name>
</gene>
<dbReference type="Proteomes" id="UP000028091">
    <property type="component" value="Unassembled WGS sequence"/>
</dbReference>
<name>A0A081LBL0_9BACI</name>
<accession>A0A081LBL0</accession>
<keyword evidence="3" id="KW-1185">Reference proteome</keyword>
<evidence type="ECO:0000256" key="1">
    <source>
        <dbReference type="SAM" id="Phobius"/>
    </source>
</evidence>
<dbReference type="InterPro" id="IPR010718">
    <property type="entry name" value="DUF1294"/>
</dbReference>
<keyword evidence="1" id="KW-0472">Membrane</keyword>
<evidence type="ECO:0000313" key="3">
    <source>
        <dbReference type="Proteomes" id="UP000028091"/>
    </source>
</evidence>
<protein>
    <submittedName>
        <fullName evidence="2">Membrane protein</fullName>
    </submittedName>
</protein>
<keyword evidence="1" id="KW-0812">Transmembrane</keyword>
<proteinExistence type="predicted"/>
<feature type="transmembrane region" description="Helical" evidence="1">
    <location>
        <begin position="65"/>
        <end position="87"/>
    </location>
</feature>
<comment type="caution">
    <text evidence="2">The sequence shown here is derived from an EMBL/GenBank/DDBJ whole genome shotgun (WGS) entry which is preliminary data.</text>
</comment>
<sequence>MNIGLILLLILVNGYGFFLMGEDKRRAKAHKWRISEAHLWSAAVLFGAAGSFLGMQYFRHKTKHTAFQIGMPALIVLQLLILGYVHLI</sequence>
<organism evidence="2 3">
    <name type="scientific">Bacillus zhangzhouensis</name>
    <dbReference type="NCBI Taxonomy" id="1178540"/>
    <lineage>
        <taxon>Bacteria</taxon>
        <taxon>Bacillati</taxon>
        <taxon>Bacillota</taxon>
        <taxon>Bacilli</taxon>
        <taxon>Bacillales</taxon>
        <taxon>Bacillaceae</taxon>
        <taxon>Bacillus</taxon>
    </lineage>
</organism>
<dbReference type="OrthoDB" id="1698854at2"/>
<dbReference type="eggNOG" id="COG3326">
    <property type="taxonomic scope" value="Bacteria"/>
</dbReference>
<keyword evidence="1" id="KW-1133">Transmembrane helix</keyword>
<dbReference type="RefSeq" id="WP_034320893.1">
    <property type="nucleotide sequence ID" value="NZ_JOTP01000008.1"/>
</dbReference>
<dbReference type="Pfam" id="PF06961">
    <property type="entry name" value="DUF1294"/>
    <property type="match status" value="1"/>
</dbReference>
<reference evidence="2 3" key="1">
    <citation type="submission" date="2012-09" db="EMBL/GenBank/DDBJ databases">
        <title>Genome Sequence of Bacillus sp. DW5-4.</title>
        <authorList>
            <person name="Lai Q."/>
            <person name="Liu Y."/>
            <person name="Shao Z."/>
        </authorList>
    </citation>
    <scope>NUCLEOTIDE SEQUENCE [LARGE SCALE GENOMIC DNA]</scope>
    <source>
        <strain evidence="2 3">DW5-4</strain>
    </source>
</reference>
<dbReference type="EMBL" id="JOTP01000008">
    <property type="protein sequence ID" value="KEP26636.1"/>
    <property type="molecule type" value="Genomic_DNA"/>
</dbReference>
<evidence type="ECO:0000313" key="2">
    <source>
        <dbReference type="EMBL" id="KEP26636.1"/>
    </source>
</evidence>